<reference evidence="2 3" key="1">
    <citation type="submission" date="2020-02" db="EMBL/GenBank/DDBJ databases">
        <authorList>
            <person name="Geistkemper T.D."/>
            <person name="Sullivan K.E."/>
            <person name="Friedman J.A."/>
            <person name="Miller J.M."/>
            <person name="Boury N.M."/>
            <person name="Peters N.T."/>
            <person name="Kistler A.L."/>
            <person name="Garlena R.A."/>
            <person name="Russell D.A."/>
            <person name="Pope W.H."/>
            <person name="Jacobs-Sera D."/>
            <person name="Hatfull G.F."/>
        </authorList>
    </citation>
    <scope>NUCLEOTIDE SEQUENCE [LARGE SCALE GENOMIC DNA]</scope>
</reference>
<keyword evidence="1" id="KW-0175">Coiled coil</keyword>
<feature type="coiled-coil region" evidence="1">
    <location>
        <begin position="119"/>
        <end position="174"/>
    </location>
</feature>
<dbReference type="EMBL" id="MT114161">
    <property type="protein sequence ID" value="QIQ62857.1"/>
    <property type="molecule type" value="Genomic_DNA"/>
</dbReference>
<evidence type="ECO:0000313" key="3">
    <source>
        <dbReference type="Proteomes" id="UP000502306"/>
    </source>
</evidence>
<gene>
    <name evidence="2" type="primary">45</name>
    <name evidence="2" type="ORF">SEA_JKERNS_45</name>
</gene>
<evidence type="ECO:0000256" key="1">
    <source>
        <dbReference type="SAM" id="Coils"/>
    </source>
</evidence>
<evidence type="ECO:0000313" key="2">
    <source>
        <dbReference type="EMBL" id="QIQ62857.1"/>
    </source>
</evidence>
<accession>A0A6G9LBL4</accession>
<name>A0A6G9LBL4_9CAUD</name>
<sequence length="225" mass="25538">MKFEDLPASAQEQINEQMLHEEPDINMRPDDVKAVRELKAERERKRTDADGEVEELMQIAEECEQGRFDKAIAEAADVPLDFVQLYNKIEAEVSAAVDGKQPQHVTSAAVIQLVSHYCAAAAEQRIIDLKETNDALAEAVRASENTVANRDEIVRKKERRIAELKQRLNVLHIAVGLLMEKDDAPEIVITDEYLRRTEPKLVTIYDERAHQRTRITVETQGPKDA</sequence>
<organism evidence="2 3">
    <name type="scientific">Arthrobacter phage JKerns</name>
    <dbReference type="NCBI Taxonomy" id="2719212"/>
    <lineage>
        <taxon>Viruses</taxon>
        <taxon>Duplodnaviria</taxon>
        <taxon>Heunggongvirae</taxon>
        <taxon>Uroviricota</taxon>
        <taxon>Caudoviricetes</taxon>
        <taxon>Berryhillviridae</taxon>
        <taxon>Marthavirus</taxon>
        <taxon>Marthavirus zartrosa</taxon>
    </lineage>
</organism>
<proteinExistence type="predicted"/>
<protein>
    <submittedName>
        <fullName evidence="2">Uncharacterized protein</fullName>
    </submittedName>
</protein>
<dbReference type="Proteomes" id="UP000502306">
    <property type="component" value="Segment"/>
</dbReference>